<dbReference type="AlphaFoldDB" id="A0A291LI60"/>
<evidence type="ECO:0000313" key="2">
    <source>
        <dbReference type="EMBL" id="ATI20394.1"/>
    </source>
</evidence>
<reference evidence="1" key="1">
    <citation type="submission" date="2017-02" db="EMBL/GenBank/DDBJ databases">
        <title>Fungal Comparative Genomics of Melanconis species and Ophiognomonia clavigignenti-juglandacearum at Different Phylogenetic Distances.</title>
        <authorList>
            <person name="Demers J.E."/>
            <person name="Castlebury L.A."/>
        </authorList>
    </citation>
    <scope>NUCLEOTIDE SEQUENCE</scope>
    <source>
        <strain evidence="1">AR4414</strain>
        <strain evidence="2">MAFF410216</strain>
    </source>
</reference>
<geneLocation type="mitochondrion" evidence="1"/>
<dbReference type="EMBL" id="KY575056">
    <property type="protein sequence ID" value="ATI20394.1"/>
    <property type="molecule type" value="Genomic_DNA"/>
</dbReference>
<gene>
    <name evidence="1" type="primary">orf131</name>
</gene>
<accession>A0A291LI60</accession>
<proteinExistence type="predicted"/>
<organism evidence="1">
    <name type="scientific">Juglanconis oblonga</name>
    <dbReference type="NCBI Taxonomy" id="1940568"/>
    <lineage>
        <taxon>Eukaryota</taxon>
        <taxon>Fungi</taxon>
        <taxon>Dikarya</taxon>
        <taxon>Ascomycota</taxon>
        <taxon>Pezizomycotina</taxon>
        <taxon>Sordariomycetes</taxon>
        <taxon>Sordariomycetidae</taxon>
        <taxon>Diaporthales</taxon>
        <taxon>Juglanconidaceae</taxon>
        <taxon>Juglanconis</taxon>
    </lineage>
</organism>
<keyword evidence="1" id="KW-0496">Mitochondrion</keyword>
<evidence type="ECO:0000313" key="1">
    <source>
        <dbReference type="EMBL" id="ATI20235.1"/>
    </source>
</evidence>
<protein>
    <submittedName>
        <fullName evidence="1">Uncharacterized protein</fullName>
    </submittedName>
</protein>
<sequence length="131" mass="15504">MEVYRNNRNNRNYHLFLERLHESGINERDPNLDEITRVLVLQSMHRFAIRRRRGYNSQDFPRNVRFNQYGLYIIYLRAESNYLGLNSIGLQLDGNRVRYIHNHNTAIATADFIAFQNSLSGIIPANEKVNH</sequence>
<name>A0A291LI60_9PEZI</name>
<dbReference type="EMBL" id="KY575054">
    <property type="protein sequence ID" value="ATI20235.1"/>
    <property type="molecule type" value="Genomic_DNA"/>
</dbReference>